<dbReference type="InterPro" id="IPR036388">
    <property type="entry name" value="WH-like_DNA-bd_sf"/>
</dbReference>
<protein>
    <submittedName>
        <fullName evidence="5">GntR family transcriptional regulator</fullName>
    </submittedName>
</protein>
<dbReference type="InterPro" id="IPR036390">
    <property type="entry name" value="WH_DNA-bd_sf"/>
</dbReference>
<keyword evidence="3" id="KW-0804">Transcription</keyword>
<reference evidence="5 6" key="1">
    <citation type="journal article" date="2013" name="PLoS ONE">
        <title>Lactobacillus paracasei comparative genomics: towards species pan-genome definition and exploitation of diversity.</title>
        <authorList>
            <person name="Smokvina T."/>
            <person name="Wels M."/>
            <person name="Polka J."/>
            <person name="Chervaux C."/>
            <person name="Brisse S."/>
            <person name="Boekhorst J."/>
            <person name="van Hylckama Vlieg J.E."/>
            <person name="Siezen R.J."/>
        </authorList>
    </citation>
    <scope>NUCLEOTIDE SEQUENCE [LARGE SCALE GENOMIC DNA]</scope>
    <source>
        <strain evidence="5 6">Lpl14</strain>
    </source>
</reference>
<dbReference type="PANTHER" id="PTHR38445">
    <property type="entry name" value="HTH-TYPE TRANSCRIPTIONAL REPRESSOR YTRA"/>
    <property type="match status" value="1"/>
</dbReference>
<evidence type="ECO:0000256" key="3">
    <source>
        <dbReference type="ARBA" id="ARBA00023163"/>
    </source>
</evidence>
<dbReference type="Pfam" id="PF00392">
    <property type="entry name" value="GntR"/>
    <property type="match status" value="1"/>
</dbReference>
<comment type="caution">
    <text evidence="5">The sequence shown here is derived from an EMBL/GenBank/DDBJ whole genome shotgun (WGS) entry which is preliminary data.</text>
</comment>
<dbReference type="Gene3D" id="1.10.10.10">
    <property type="entry name" value="Winged helix-like DNA-binding domain superfamily/Winged helix DNA-binding domain"/>
    <property type="match status" value="1"/>
</dbReference>
<name>A0A829GUA9_LACPA</name>
<feature type="non-terminal residue" evidence="5">
    <location>
        <position position="1"/>
    </location>
</feature>
<sequence length="139" mass="15503">LNHETRLTMRIVISNQSGKPIYEQIEDQIKTAILSGQLKVNEQLPSIRSLAKDLRISVITTTRAYHELEAAGFITNVQGKGAYVLGQDSALVKENALREIETYLNQAIDTAKIARIAPEELHTMLDTLMHTEGDTDNDN</sequence>
<dbReference type="InterPro" id="IPR000524">
    <property type="entry name" value="Tscrpt_reg_HTH_GntR"/>
</dbReference>
<accession>A0A829GUA9</accession>
<keyword evidence="2" id="KW-0238">DNA-binding</keyword>
<dbReference type="SUPFAM" id="SSF46785">
    <property type="entry name" value="Winged helix' DNA-binding domain"/>
    <property type="match status" value="1"/>
</dbReference>
<dbReference type="GO" id="GO:0003677">
    <property type="term" value="F:DNA binding"/>
    <property type="evidence" value="ECO:0007669"/>
    <property type="project" value="UniProtKB-KW"/>
</dbReference>
<keyword evidence="1" id="KW-0805">Transcription regulation</keyword>
<dbReference type="Proteomes" id="UP000014285">
    <property type="component" value="Unassembled WGS sequence"/>
</dbReference>
<dbReference type="SMART" id="SM00345">
    <property type="entry name" value="HTH_GNTR"/>
    <property type="match status" value="1"/>
</dbReference>
<evidence type="ECO:0000313" key="6">
    <source>
        <dbReference type="Proteomes" id="UP000014285"/>
    </source>
</evidence>
<dbReference type="EMBL" id="ANKB01000043">
    <property type="protein sequence ID" value="EPC63978.1"/>
    <property type="molecule type" value="Genomic_DNA"/>
</dbReference>
<proteinExistence type="predicted"/>
<gene>
    <name evidence="5" type="ORF">Lpl14_11147</name>
</gene>
<dbReference type="AlphaFoldDB" id="A0A829GUA9"/>
<organism evidence="5 6">
    <name type="scientific">Lacticaseibacillus paracasei subsp. tolerans Lpl14</name>
    <dbReference type="NCBI Taxonomy" id="1256229"/>
    <lineage>
        <taxon>Bacteria</taxon>
        <taxon>Bacillati</taxon>
        <taxon>Bacillota</taxon>
        <taxon>Bacilli</taxon>
        <taxon>Lactobacillales</taxon>
        <taxon>Lactobacillaceae</taxon>
        <taxon>Lacticaseibacillus</taxon>
    </lineage>
</organism>
<evidence type="ECO:0000259" key="4">
    <source>
        <dbReference type="PROSITE" id="PS50949"/>
    </source>
</evidence>
<evidence type="ECO:0000256" key="2">
    <source>
        <dbReference type="ARBA" id="ARBA00023125"/>
    </source>
</evidence>
<evidence type="ECO:0000313" key="5">
    <source>
        <dbReference type="EMBL" id="EPC63978.1"/>
    </source>
</evidence>
<dbReference type="CDD" id="cd07377">
    <property type="entry name" value="WHTH_GntR"/>
    <property type="match status" value="1"/>
</dbReference>
<dbReference type="GO" id="GO:0003700">
    <property type="term" value="F:DNA-binding transcription factor activity"/>
    <property type="evidence" value="ECO:0007669"/>
    <property type="project" value="InterPro"/>
</dbReference>
<dbReference type="PROSITE" id="PS50949">
    <property type="entry name" value="HTH_GNTR"/>
    <property type="match status" value="1"/>
</dbReference>
<dbReference type="PANTHER" id="PTHR38445:SF7">
    <property type="entry name" value="GNTR-FAMILY TRANSCRIPTIONAL REGULATOR"/>
    <property type="match status" value="1"/>
</dbReference>
<evidence type="ECO:0000256" key="1">
    <source>
        <dbReference type="ARBA" id="ARBA00023015"/>
    </source>
</evidence>
<feature type="domain" description="HTH gntR-type" evidence="4">
    <location>
        <begin position="19"/>
        <end position="87"/>
    </location>
</feature>